<comment type="subunit">
    <text evidence="2">Homotetramer.</text>
</comment>
<protein>
    <recommendedName>
        <fullName evidence="2 3">Single-stranded DNA-binding protein</fullName>
        <shortName evidence="2">SSB</shortName>
    </recommendedName>
</protein>
<dbReference type="InterPro" id="IPR011344">
    <property type="entry name" value="ssDNA-bd"/>
</dbReference>
<sequence>MRTVNKVILIGNVTKDPYIKSTAGDKKIALFTTATNRYYRDAAGINQSEAEYTNCVAWGPLAERIEQFLTKGKLVYIEGRLKTRVIDKEDGTKLHKTEVVVSNLIFLNKREDFAEDEEIIDDAVMSHFDDLADDKF</sequence>
<dbReference type="GO" id="GO:0003697">
    <property type="term" value="F:single-stranded DNA binding"/>
    <property type="evidence" value="ECO:0007669"/>
    <property type="project" value="UniProtKB-UniRule"/>
</dbReference>
<evidence type="ECO:0000256" key="3">
    <source>
        <dbReference type="PIRNR" id="PIRNR002070"/>
    </source>
</evidence>
<dbReference type="Pfam" id="PF00436">
    <property type="entry name" value="SSB"/>
    <property type="match status" value="1"/>
</dbReference>
<gene>
    <name evidence="4" type="ORF">ACD_78C00135G0007</name>
</gene>
<dbReference type="EMBL" id="AMFJ01034135">
    <property type="protein sequence ID" value="EKD30161.1"/>
    <property type="molecule type" value="Genomic_DNA"/>
</dbReference>
<reference evidence="4" key="1">
    <citation type="journal article" date="2012" name="Science">
        <title>Fermentation, hydrogen, and sulfur metabolism in multiple uncultivated bacterial phyla.</title>
        <authorList>
            <person name="Wrighton K.C."/>
            <person name="Thomas B.C."/>
            <person name="Sharon I."/>
            <person name="Miller C.S."/>
            <person name="Castelle C.J."/>
            <person name="VerBerkmoes N.C."/>
            <person name="Wilkins M.J."/>
            <person name="Hettich R.L."/>
            <person name="Lipton M.S."/>
            <person name="Williams K.H."/>
            <person name="Long P.E."/>
            <person name="Banfield J.F."/>
        </authorList>
    </citation>
    <scope>NUCLEOTIDE SEQUENCE [LARGE SCALE GENOMIC DNA]</scope>
</reference>
<evidence type="ECO:0000256" key="2">
    <source>
        <dbReference type="HAMAP-Rule" id="MF_00984"/>
    </source>
</evidence>
<dbReference type="HAMAP" id="MF_00984">
    <property type="entry name" value="SSB"/>
    <property type="match status" value="1"/>
</dbReference>
<dbReference type="GO" id="GO:0006260">
    <property type="term" value="P:DNA replication"/>
    <property type="evidence" value="ECO:0007669"/>
    <property type="project" value="InterPro"/>
</dbReference>
<dbReference type="InterPro" id="IPR000424">
    <property type="entry name" value="Primosome_PriB/ssb"/>
</dbReference>
<dbReference type="GO" id="GO:0009295">
    <property type="term" value="C:nucleoid"/>
    <property type="evidence" value="ECO:0007669"/>
    <property type="project" value="TreeGrafter"/>
</dbReference>
<dbReference type="CDD" id="cd04496">
    <property type="entry name" value="SSB_OBF"/>
    <property type="match status" value="1"/>
</dbReference>
<proteinExistence type="inferred from homology"/>
<evidence type="ECO:0000313" key="4">
    <source>
        <dbReference type="EMBL" id="EKD30161.1"/>
    </source>
</evidence>
<dbReference type="Gene3D" id="2.40.50.140">
    <property type="entry name" value="Nucleic acid-binding proteins"/>
    <property type="match status" value="1"/>
</dbReference>
<keyword evidence="1 2" id="KW-0238">DNA-binding</keyword>
<dbReference type="InterPro" id="IPR012340">
    <property type="entry name" value="NA-bd_OB-fold"/>
</dbReference>
<dbReference type="PANTHER" id="PTHR10302:SF0">
    <property type="entry name" value="SINGLE-STRANDED DNA-BINDING PROTEIN, MITOCHONDRIAL"/>
    <property type="match status" value="1"/>
</dbReference>
<dbReference type="PANTHER" id="PTHR10302">
    <property type="entry name" value="SINGLE-STRANDED DNA-BINDING PROTEIN"/>
    <property type="match status" value="1"/>
</dbReference>
<accession>K1XZ04</accession>
<dbReference type="PROSITE" id="PS50935">
    <property type="entry name" value="SSB"/>
    <property type="match status" value="1"/>
</dbReference>
<dbReference type="AlphaFoldDB" id="K1XZ04"/>
<organism evidence="4">
    <name type="scientific">uncultured bacterium</name>
    <name type="common">gcode 4</name>
    <dbReference type="NCBI Taxonomy" id="1234023"/>
    <lineage>
        <taxon>Bacteria</taxon>
        <taxon>environmental samples</taxon>
    </lineage>
</organism>
<dbReference type="PIRSF" id="PIRSF002070">
    <property type="entry name" value="SSB"/>
    <property type="match status" value="1"/>
</dbReference>
<dbReference type="NCBIfam" id="TIGR00621">
    <property type="entry name" value="ssb"/>
    <property type="match status" value="1"/>
</dbReference>
<comment type="caution">
    <text evidence="2">Lacks conserved residue(s) required for the propagation of feature annotation.</text>
</comment>
<evidence type="ECO:0000256" key="1">
    <source>
        <dbReference type="ARBA" id="ARBA00023125"/>
    </source>
</evidence>
<comment type="caution">
    <text evidence="4">The sequence shown here is derived from an EMBL/GenBank/DDBJ whole genome shotgun (WGS) entry which is preliminary data.</text>
</comment>
<name>K1XZ04_9BACT</name>
<dbReference type="SUPFAM" id="SSF50249">
    <property type="entry name" value="Nucleic acid-binding proteins"/>
    <property type="match status" value="1"/>
</dbReference>